<dbReference type="AlphaFoldDB" id="A0A7W4WAX9"/>
<dbReference type="RefSeq" id="WP_183457680.1">
    <property type="nucleotide sequence ID" value="NZ_JACHWZ010000004.1"/>
</dbReference>
<accession>A0A7W4WAX9</accession>
<dbReference type="PANTHER" id="PTHR40048">
    <property type="entry name" value="RHAMNOSYL O-METHYLTRANSFERASE"/>
    <property type="match status" value="1"/>
</dbReference>
<evidence type="ECO:0000256" key="1">
    <source>
        <dbReference type="ARBA" id="ARBA00022603"/>
    </source>
</evidence>
<proteinExistence type="predicted"/>
<evidence type="ECO:0000313" key="3">
    <source>
        <dbReference type="EMBL" id="MBB3060367.1"/>
    </source>
</evidence>
<dbReference type="EMBL" id="JACHWZ010000004">
    <property type="protein sequence ID" value="MBB3060367.1"/>
    <property type="molecule type" value="Genomic_DNA"/>
</dbReference>
<evidence type="ECO:0000313" key="4">
    <source>
        <dbReference type="Proteomes" id="UP000535937"/>
    </source>
</evidence>
<evidence type="ECO:0000256" key="2">
    <source>
        <dbReference type="ARBA" id="ARBA00022679"/>
    </source>
</evidence>
<comment type="caution">
    <text evidence="3">The sequence shown here is derived from an EMBL/GenBank/DDBJ whole genome shotgun (WGS) entry which is preliminary data.</text>
</comment>
<keyword evidence="1 3" id="KW-0489">Methyltransferase</keyword>
<gene>
    <name evidence="3" type="ORF">FHS09_001182</name>
</gene>
<sequence length="205" mass="22519">MSLELPIDIHTVKGFLAASEGEALHHLAVEACGLGACLEVGSYCGKSTVYLASACKLVDGVLYAVDHHRGSEEHQPGEEYHDPELFDEDIQLMDSFRTFRTNIRAAQLEDWVVPVVAPSSVVARRWNTPLGLVFIDGGHSREAAMTDYRCWARHIVPGGYLAIHDIFPDPADGGQAPYEIYNLALASAQFELVETVDTLGILRRV</sequence>
<dbReference type="Gene3D" id="3.40.50.150">
    <property type="entry name" value="Vaccinia Virus protein VP39"/>
    <property type="match status" value="1"/>
</dbReference>
<dbReference type="Pfam" id="PF13578">
    <property type="entry name" value="Methyltransf_24"/>
    <property type="match status" value="1"/>
</dbReference>
<dbReference type="GO" id="GO:0008168">
    <property type="term" value="F:methyltransferase activity"/>
    <property type="evidence" value="ECO:0007669"/>
    <property type="project" value="UniProtKB-KW"/>
</dbReference>
<dbReference type="Proteomes" id="UP000535937">
    <property type="component" value="Unassembled WGS sequence"/>
</dbReference>
<dbReference type="InterPro" id="IPR029063">
    <property type="entry name" value="SAM-dependent_MTases_sf"/>
</dbReference>
<dbReference type="GO" id="GO:0005886">
    <property type="term" value="C:plasma membrane"/>
    <property type="evidence" value="ECO:0007669"/>
    <property type="project" value="TreeGrafter"/>
</dbReference>
<keyword evidence="2 3" id="KW-0808">Transferase</keyword>
<name>A0A7W4WAX9_9GAMM</name>
<organism evidence="3 4">
    <name type="scientific">Microbulbifer rhizosphaerae</name>
    <dbReference type="NCBI Taxonomy" id="1562603"/>
    <lineage>
        <taxon>Bacteria</taxon>
        <taxon>Pseudomonadati</taxon>
        <taxon>Pseudomonadota</taxon>
        <taxon>Gammaproteobacteria</taxon>
        <taxon>Cellvibrionales</taxon>
        <taxon>Microbulbiferaceae</taxon>
        <taxon>Microbulbifer</taxon>
    </lineage>
</organism>
<reference evidence="3 4" key="1">
    <citation type="submission" date="2020-08" db="EMBL/GenBank/DDBJ databases">
        <title>Genomic Encyclopedia of Type Strains, Phase III (KMG-III): the genomes of soil and plant-associated and newly described type strains.</title>
        <authorList>
            <person name="Whitman W."/>
        </authorList>
    </citation>
    <scope>NUCLEOTIDE SEQUENCE [LARGE SCALE GENOMIC DNA]</scope>
    <source>
        <strain evidence="3 4">CECT 8799</strain>
    </source>
</reference>
<dbReference type="PANTHER" id="PTHR40048:SF1">
    <property type="entry name" value="RHAMNOSYL O-METHYLTRANSFERASE"/>
    <property type="match status" value="1"/>
</dbReference>
<dbReference type="SUPFAM" id="SSF53335">
    <property type="entry name" value="S-adenosyl-L-methionine-dependent methyltransferases"/>
    <property type="match status" value="1"/>
</dbReference>
<dbReference type="GO" id="GO:0071770">
    <property type="term" value="P:DIM/DIP cell wall layer assembly"/>
    <property type="evidence" value="ECO:0007669"/>
    <property type="project" value="TreeGrafter"/>
</dbReference>
<keyword evidence="4" id="KW-1185">Reference proteome</keyword>
<dbReference type="GO" id="GO:0032259">
    <property type="term" value="P:methylation"/>
    <property type="evidence" value="ECO:0007669"/>
    <property type="project" value="UniProtKB-KW"/>
</dbReference>
<protein>
    <submittedName>
        <fullName evidence="3">Putative O-methyltransferase YrrM</fullName>
    </submittedName>
</protein>